<dbReference type="InterPro" id="IPR010093">
    <property type="entry name" value="SinI_DNA-bd"/>
</dbReference>
<dbReference type="EMBL" id="AP021875">
    <property type="protein sequence ID" value="BBO76918.1"/>
    <property type="molecule type" value="Genomic_DNA"/>
</dbReference>
<gene>
    <name evidence="2" type="ORF">DSCW_43350</name>
</gene>
<organism evidence="2 3">
    <name type="scientific">Desulfosarcina widdelii</name>
    <dbReference type="NCBI Taxonomy" id="947919"/>
    <lineage>
        <taxon>Bacteria</taxon>
        <taxon>Pseudomonadati</taxon>
        <taxon>Thermodesulfobacteriota</taxon>
        <taxon>Desulfobacteria</taxon>
        <taxon>Desulfobacterales</taxon>
        <taxon>Desulfosarcinaceae</taxon>
        <taxon>Desulfosarcina</taxon>
    </lineage>
</organism>
<evidence type="ECO:0000259" key="1">
    <source>
        <dbReference type="Pfam" id="PF12728"/>
    </source>
</evidence>
<proteinExistence type="predicted"/>
<dbReference type="NCBIfam" id="TIGR01764">
    <property type="entry name" value="excise"/>
    <property type="match status" value="1"/>
</dbReference>
<dbReference type="InterPro" id="IPR009061">
    <property type="entry name" value="DNA-bd_dom_put_sf"/>
</dbReference>
<dbReference type="RefSeq" id="WP_231715519.1">
    <property type="nucleotide sequence ID" value="NZ_AP021875.1"/>
</dbReference>
<evidence type="ECO:0000313" key="3">
    <source>
        <dbReference type="Proteomes" id="UP000427769"/>
    </source>
</evidence>
<dbReference type="AlphaFoldDB" id="A0A5K7Z7B8"/>
<protein>
    <recommendedName>
        <fullName evidence="1">Helix-turn-helix domain-containing protein</fullName>
    </recommendedName>
</protein>
<name>A0A5K7Z7B8_9BACT</name>
<dbReference type="SUPFAM" id="SSF46955">
    <property type="entry name" value="Putative DNA-binding domain"/>
    <property type="match status" value="1"/>
</dbReference>
<dbReference type="GO" id="GO:0003677">
    <property type="term" value="F:DNA binding"/>
    <property type="evidence" value="ECO:0007669"/>
    <property type="project" value="InterPro"/>
</dbReference>
<evidence type="ECO:0000313" key="2">
    <source>
        <dbReference type="EMBL" id="BBO76918.1"/>
    </source>
</evidence>
<dbReference type="Pfam" id="PF12728">
    <property type="entry name" value="HTH_17"/>
    <property type="match status" value="1"/>
</dbReference>
<reference evidence="2 3" key="1">
    <citation type="submission" date="2019-11" db="EMBL/GenBank/DDBJ databases">
        <title>Comparative genomics of hydrocarbon-degrading Desulfosarcina strains.</title>
        <authorList>
            <person name="Watanabe M."/>
            <person name="Kojima H."/>
            <person name="Fukui M."/>
        </authorList>
    </citation>
    <scope>NUCLEOTIDE SEQUENCE [LARGE SCALE GENOMIC DNA]</scope>
    <source>
        <strain evidence="2 3">PP31</strain>
    </source>
</reference>
<dbReference type="KEGG" id="dwd:DSCW_43350"/>
<sequence length="76" mass="8674">MKKMKAHLRVDELADYLNISRRAVYRLIAQGEFVAFRTGGPGSTLIVTSESARQYVKKRIREFSLEEGLLSGEAWK</sequence>
<accession>A0A5K7Z7B8</accession>
<dbReference type="Proteomes" id="UP000427769">
    <property type="component" value="Chromosome"/>
</dbReference>
<keyword evidence="3" id="KW-1185">Reference proteome</keyword>
<dbReference type="InterPro" id="IPR041657">
    <property type="entry name" value="HTH_17"/>
</dbReference>
<feature type="domain" description="Helix-turn-helix" evidence="1">
    <location>
        <begin position="8"/>
        <end position="40"/>
    </location>
</feature>